<protein>
    <submittedName>
        <fullName evidence="1">PBS lyase HEAT domain protein repeat-containing protein</fullName>
    </submittedName>
</protein>
<dbReference type="InterPro" id="IPR016024">
    <property type="entry name" value="ARM-type_fold"/>
</dbReference>
<dbReference type="SUPFAM" id="SSF48452">
    <property type="entry name" value="TPR-like"/>
    <property type="match status" value="1"/>
</dbReference>
<sequence>MASEQLDAAMEHWKAGDLDRAAALFRQIAATGDPEASHLLAGLLHEQGDLEGAEAAHRSVIQSGDPVFGQRSAIAMGMMLVTAEEWAAAHRVLMIASDGADFEVAALADTALVLVLTQLGDAQGAQESLERARRCHSPAVAELAARLELPEFHQDPASARDLYEAAEDEDDYQALLTCGDPEIVALSAFRLYQLHAEDGDFDAAREACEHAIAVGSEEHRAMAHKLLGAVLVDLGEYAESAAAYRVAAEDPRPDLRLPSLIELAKVTAQLGDEDETRAIFDRVIASGHREYATQAQACLAQLHTEAGEPDEALAAVRAVLESGAEEWASACVNLLGLLLDRHPGARDEIMELLGLAAAHDDQDAAFKAALLLDHAARQQPLADPVEELALQDVDDGIEALKAGELARARRLLRRAADSGAPAQSLRAMVVLAKLELGEGDREQADELLAYVAEGDDVLQGFNAAFLLHLLRSSGAQPHPVLGAMLDHQRLGREEGLERYQEAARHPDPGVAAIGTAVFAQVLTSIGYDLSEVRELFLSAARSGDPLALSYTAMICKDVLADRAEAVELLREALVDGHPALAAWVGWTLGGLVAEEDPGQAREAYEVARTAGHRGLRFEAAAGLSTVYELQGDLLAACRLHERVIAEGEPGRAALPLAYGRLRLDDVAGALAAFELGDDELCGFGRLVLRGDFEAAARAFPEGEEGAMAGVLAMECASAWQRTGQYDAAGGALALVAGAGQPAQRQQAGCLLGALRGDAGDRRGAVEAFMGALGEDEHLNGVALRSAGAVLRELGEHAQAVEVLGRVPDGDGELTLMIAESLVECERVEEARERLADAFGAADGHERTAEDVGAADGHERLAGAALGGEGALHLARWLRRRGDAEGALAVMRAAPPEVSGMSECLLGSLLAETGDLPGARAAYERAAALDPGAEPEIMLEAGRCLLAAGDTESGPFALERAAAQDDDEHAAAVARYLLGRAVPEELPWVLLAEGDRPGALAALIGRTGSQPLAALLLALHDDDVREVGRLLETLGPAERAEAMDEIMIRASRTPALYRLVVEHGEPEVAAKAAIGLGAAIAEEGDNCRAELSFLPATGHPATAGAAWGNIAVVRHRRGDLDGALEAATAGLPATAALAADLLVERGDTGRARSLLAEAAAAGDLACLRQLLLHLLDEQDHGATIEQAERAVGTGDPETVAMGYWAWGGALGARGEVREAAGMYAKGIEAGPPELAASLRLDLATALRELGDADGAERELGLAVGSGHPYAAAQAHVRRGVWLYEDGLALPAARSFADALGTGMGETALDALNGISQELCDRGEHAAALEVLSLMGEHGAVQARALGARCADPAAVPGYFELAGSGPYSELEAAGRLAELGETAAARATYERLNEHEDPDVRFVAGGRLLELLDSAGDAEAFYDLAERRAGDADSPAPGVFGSLLGMLQERQGDTEASLRTLREAAQNGEPTSLSVYAQTLVGAGHVEEGRQVYLRVLDAGDDDLAARAMIALGQTYHEEDEERARAWYRRAVEEGAGHLSALAAMYLGALAKRSRDFAEALTWYQRVIDAGDSESGMAAAHLGELCYWLGDRDGALRYYELTLGLSERPELVAEAACRLGEIRYERGDLELARRLLTTAVDTGEPVFAAEAETLLAKLA</sequence>
<evidence type="ECO:0000313" key="1">
    <source>
        <dbReference type="EMBL" id="SBO93653.1"/>
    </source>
</evidence>
<dbReference type="SUPFAM" id="SSF81901">
    <property type="entry name" value="HCP-like"/>
    <property type="match status" value="4"/>
</dbReference>
<reference evidence="1" key="1">
    <citation type="submission" date="2016-04" db="EMBL/GenBank/DDBJ databases">
        <authorList>
            <person name="Evans L.H."/>
            <person name="Alamgir A."/>
            <person name="Owens N."/>
            <person name="Weber N.D."/>
            <person name="Virtaneva K."/>
            <person name="Barbian K."/>
            <person name="Babar A."/>
            <person name="Rosenke K."/>
        </authorList>
    </citation>
    <scope>NUCLEOTIDE SEQUENCE</scope>
    <source>
        <strain evidence="1">Nono1</strain>
    </source>
</reference>
<dbReference type="InterPro" id="IPR011990">
    <property type="entry name" value="TPR-like_helical_dom_sf"/>
</dbReference>
<dbReference type="GO" id="GO:0016829">
    <property type="term" value="F:lyase activity"/>
    <property type="evidence" value="ECO:0007669"/>
    <property type="project" value="UniProtKB-KW"/>
</dbReference>
<dbReference type="Pfam" id="PF13432">
    <property type="entry name" value="TPR_16"/>
    <property type="match status" value="4"/>
</dbReference>
<proteinExistence type="predicted"/>
<organism evidence="1">
    <name type="scientific">Nonomuraea gerenzanensis</name>
    <dbReference type="NCBI Taxonomy" id="93944"/>
    <lineage>
        <taxon>Bacteria</taxon>
        <taxon>Bacillati</taxon>
        <taxon>Actinomycetota</taxon>
        <taxon>Actinomycetes</taxon>
        <taxon>Streptosporangiales</taxon>
        <taxon>Streptosporangiaceae</taxon>
        <taxon>Nonomuraea</taxon>
    </lineage>
</organism>
<dbReference type="InterPro" id="IPR006597">
    <property type="entry name" value="Sel1-like"/>
</dbReference>
<keyword evidence="1" id="KW-0456">Lyase</keyword>
<name>A0A1M4E4D3_9ACTN</name>
<dbReference type="SMART" id="SM00028">
    <property type="entry name" value="TPR"/>
    <property type="match status" value="8"/>
</dbReference>
<dbReference type="Gene3D" id="1.25.40.10">
    <property type="entry name" value="Tetratricopeptide repeat domain"/>
    <property type="match status" value="6"/>
</dbReference>
<dbReference type="SMART" id="SM00671">
    <property type="entry name" value="SEL1"/>
    <property type="match status" value="3"/>
</dbReference>
<dbReference type="PANTHER" id="PTHR12558">
    <property type="entry name" value="CELL DIVISION CYCLE 16,23,27"/>
    <property type="match status" value="1"/>
</dbReference>
<dbReference type="RefSeq" id="WP_263657472.1">
    <property type="nucleotide sequence ID" value="NZ_CP084058.1"/>
</dbReference>
<dbReference type="SUPFAM" id="SSF48371">
    <property type="entry name" value="ARM repeat"/>
    <property type="match status" value="1"/>
</dbReference>
<dbReference type="EMBL" id="LT559118">
    <property type="protein sequence ID" value="SBO93653.1"/>
    <property type="molecule type" value="Genomic_DNA"/>
</dbReference>
<gene>
    <name evidence="1" type="ORF">BN4615_P3167</name>
</gene>
<dbReference type="PANTHER" id="PTHR12558:SF13">
    <property type="entry name" value="CELL DIVISION CYCLE PROTEIN 27 HOMOLOG"/>
    <property type="match status" value="1"/>
</dbReference>
<accession>A0A1M4E4D3</accession>
<dbReference type="InterPro" id="IPR019734">
    <property type="entry name" value="TPR_rpt"/>
</dbReference>